<reference evidence="2" key="2">
    <citation type="submission" date="2015-06" db="UniProtKB">
        <authorList>
            <consortium name="EnsemblMetazoa"/>
        </authorList>
    </citation>
    <scope>IDENTIFICATION</scope>
</reference>
<evidence type="ECO:0000313" key="3">
    <source>
        <dbReference type="Proteomes" id="UP000015102"/>
    </source>
</evidence>
<dbReference type="EMBL" id="CAQQ02394952">
    <property type="status" value="NOT_ANNOTATED_CDS"/>
    <property type="molecule type" value="Genomic_DNA"/>
</dbReference>
<feature type="compositionally biased region" description="Polar residues" evidence="1">
    <location>
        <begin position="16"/>
        <end position="40"/>
    </location>
</feature>
<feature type="region of interest" description="Disordered" evidence="1">
    <location>
        <begin position="1"/>
        <end position="43"/>
    </location>
</feature>
<proteinExistence type="predicted"/>
<name>T1GMB1_MEGSC</name>
<evidence type="ECO:0000313" key="2">
    <source>
        <dbReference type="EnsemblMetazoa" id="MESCA004680-PA"/>
    </source>
</evidence>
<sequence>MGGEVKVSTVDVEGDNTATLPVSRSHTTGSTDSAEKNNAANKEMELKNVMPQPLQRYTWKIFFLNRSSPFKQGEKYKPTMHWERELYPQIIEKE</sequence>
<dbReference type="Proteomes" id="UP000015102">
    <property type="component" value="Unassembled WGS sequence"/>
</dbReference>
<dbReference type="EnsemblMetazoa" id="MESCA004680-RA">
    <property type="protein sequence ID" value="MESCA004680-PA"/>
    <property type="gene ID" value="MESCA004680"/>
</dbReference>
<reference evidence="3" key="1">
    <citation type="submission" date="2013-02" db="EMBL/GenBank/DDBJ databases">
        <authorList>
            <person name="Hughes D."/>
        </authorList>
    </citation>
    <scope>NUCLEOTIDE SEQUENCE</scope>
    <source>
        <strain>Durham</strain>
        <strain evidence="3">NC isolate 2 -- Noor lab</strain>
    </source>
</reference>
<accession>T1GMB1</accession>
<keyword evidence="3" id="KW-1185">Reference proteome</keyword>
<organism evidence="2 3">
    <name type="scientific">Megaselia scalaris</name>
    <name type="common">Humpbacked fly</name>
    <name type="synonym">Phora scalaris</name>
    <dbReference type="NCBI Taxonomy" id="36166"/>
    <lineage>
        <taxon>Eukaryota</taxon>
        <taxon>Metazoa</taxon>
        <taxon>Ecdysozoa</taxon>
        <taxon>Arthropoda</taxon>
        <taxon>Hexapoda</taxon>
        <taxon>Insecta</taxon>
        <taxon>Pterygota</taxon>
        <taxon>Neoptera</taxon>
        <taxon>Endopterygota</taxon>
        <taxon>Diptera</taxon>
        <taxon>Brachycera</taxon>
        <taxon>Muscomorpha</taxon>
        <taxon>Platypezoidea</taxon>
        <taxon>Phoridae</taxon>
        <taxon>Megaseliini</taxon>
        <taxon>Megaselia</taxon>
    </lineage>
</organism>
<dbReference type="AlphaFoldDB" id="T1GMB1"/>
<evidence type="ECO:0000256" key="1">
    <source>
        <dbReference type="SAM" id="MobiDB-lite"/>
    </source>
</evidence>
<protein>
    <submittedName>
        <fullName evidence="2">Uncharacterized protein</fullName>
    </submittedName>
</protein>
<dbReference type="HOGENOM" id="CLU_2388711_0_0_1"/>